<dbReference type="PANTHER" id="PTHR24559:SF444">
    <property type="entry name" value="REVERSE TRANSCRIPTASE DOMAIN-CONTAINING PROTEIN"/>
    <property type="match status" value="1"/>
</dbReference>
<protein>
    <submittedName>
        <fullName evidence="1">Uncharacterized protein</fullName>
    </submittedName>
</protein>
<dbReference type="InterPro" id="IPR043502">
    <property type="entry name" value="DNA/RNA_pol_sf"/>
</dbReference>
<dbReference type="Proteomes" id="UP000257109">
    <property type="component" value="Unassembled WGS sequence"/>
</dbReference>
<dbReference type="Gene3D" id="3.10.10.10">
    <property type="entry name" value="HIV Type 1 Reverse Transcriptase, subunit A, domain 1"/>
    <property type="match status" value="1"/>
</dbReference>
<comment type="caution">
    <text evidence="1">The sequence shown here is derived from an EMBL/GenBank/DDBJ whole genome shotgun (WGS) entry which is preliminary data.</text>
</comment>
<organism evidence="1 2">
    <name type="scientific">Mucuna pruriens</name>
    <name type="common">Velvet bean</name>
    <name type="synonym">Dolichos pruriens</name>
    <dbReference type="NCBI Taxonomy" id="157652"/>
    <lineage>
        <taxon>Eukaryota</taxon>
        <taxon>Viridiplantae</taxon>
        <taxon>Streptophyta</taxon>
        <taxon>Embryophyta</taxon>
        <taxon>Tracheophyta</taxon>
        <taxon>Spermatophyta</taxon>
        <taxon>Magnoliopsida</taxon>
        <taxon>eudicotyledons</taxon>
        <taxon>Gunneridae</taxon>
        <taxon>Pentapetalae</taxon>
        <taxon>rosids</taxon>
        <taxon>fabids</taxon>
        <taxon>Fabales</taxon>
        <taxon>Fabaceae</taxon>
        <taxon>Papilionoideae</taxon>
        <taxon>50 kb inversion clade</taxon>
        <taxon>NPAAA clade</taxon>
        <taxon>indigoferoid/millettioid clade</taxon>
        <taxon>Phaseoleae</taxon>
        <taxon>Mucuna</taxon>
    </lineage>
</organism>
<dbReference type="InterPro" id="IPR053134">
    <property type="entry name" value="RNA-dir_DNA_polymerase"/>
</dbReference>
<evidence type="ECO:0000313" key="1">
    <source>
        <dbReference type="EMBL" id="RDX63700.1"/>
    </source>
</evidence>
<accession>A0A371ECE4</accession>
<evidence type="ECO:0000313" key="2">
    <source>
        <dbReference type="Proteomes" id="UP000257109"/>
    </source>
</evidence>
<gene>
    <name evidence="1" type="ORF">CR513_57837</name>
</gene>
<dbReference type="AlphaFoldDB" id="A0A371ECE4"/>
<proteinExistence type="predicted"/>
<name>A0A371ECE4_MUCPR</name>
<feature type="non-terminal residue" evidence="1">
    <location>
        <position position="1"/>
    </location>
</feature>
<reference evidence="1" key="1">
    <citation type="submission" date="2018-05" db="EMBL/GenBank/DDBJ databases">
        <title>Draft genome of Mucuna pruriens seed.</title>
        <authorList>
            <person name="Nnadi N.E."/>
            <person name="Vos R."/>
            <person name="Hasami M.H."/>
            <person name="Devisetty U.K."/>
            <person name="Aguiy J.C."/>
        </authorList>
    </citation>
    <scope>NUCLEOTIDE SEQUENCE [LARGE SCALE GENOMIC DNA]</scope>
    <source>
        <strain evidence="1">JCA_2017</strain>
    </source>
</reference>
<dbReference type="SUPFAM" id="SSF56672">
    <property type="entry name" value="DNA/RNA polymerases"/>
    <property type="match status" value="1"/>
</dbReference>
<sequence length="80" mass="9561">MIALGIIRPSIRPYSIPIILVKKDGWWRFCMDYKALNKITILNKIPIPIIEKLLDVLTVSILKRMGSIWMQYWRDWKLMT</sequence>
<dbReference type="PANTHER" id="PTHR24559">
    <property type="entry name" value="TRANSPOSON TY3-I GAG-POL POLYPROTEIN"/>
    <property type="match status" value="1"/>
</dbReference>
<keyword evidence="2" id="KW-1185">Reference proteome</keyword>
<dbReference type="STRING" id="157652.A0A371ECE4"/>
<dbReference type="EMBL" id="QJKJ01014751">
    <property type="protein sequence ID" value="RDX63700.1"/>
    <property type="molecule type" value="Genomic_DNA"/>
</dbReference>